<proteinExistence type="predicted"/>
<feature type="compositionally biased region" description="Basic and acidic residues" evidence="1">
    <location>
        <begin position="1"/>
        <end position="21"/>
    </location>
</feature>
<feature type="transmembrane region" description="Helical" evidence="2">
    <location>
        <begin position="46"/>
        <end position="66"/>
    </location>
</feature>
<accession>A0A645IHP7</accession>
<feature type="region of interest" description="Disordered" evidence="1">
    <location>
        <begin position="1"/>
        <end position="31"/>
    </location>
</feature>
<organism evidence="3">
    <name type="scientific">bioreactor metagenome</name>
    <dbReference type="NCBI Taxonomy" id="1076179"/>
    <lineage>
        <taxon>unclassified sequences</taxon>
        <taxon>metagenomes</taxon>
        <taxon>ecological metagenomes</taxon>
    </lineage>
</organism>
<feature type="transmembrane region" description="Helical" evidence="2">
    <location>
        <begin position="103"/>
        <end position="120"/>
    </location>
</feature>
<comment type="caution">
    <text evidence="3">The sequence shown here is derived from an EMBL/GenBank/DDBJ whole genome shotgun (WGS) entry which is preliminary data.</text>
</comment>
<protein>
    <submittedName>
        <fullName evidence="3">Uncharacterized protein</fullName>
    </submittedName>
</protein>
<dbReference type="AlphaFoldDB" id="A0A645IHP7"/>
<reference evidence="3" key="1">
    <citation type="submission" date="2019-08" db="EMBL/GenBank/DDBJ databases">
        <authorList>
            <person name="Kucharzyk K."/>
            <person name="Murdoch R.W."/>
            <person name="Higgins S."/>
            <person name="Loffler F."/>
        </authorList>
    </citation>
    <scope>NUCLEOTIDE SEQUENCE</scope>
</reference>
<evidence type="ECO:0000256" key="1">
    <source>
        <dbReference type="SAM" id="MobiDB-lite"/>
    </source>
</evidence>
<dbReference type="EMBL" id="VSSQ01115008">
    <property type="protein sequence ID" value="MPN50640.1"/>
    <property type="molecule type" value="Genomic_DNA"/>
</dbReference>
<keyword evidence="2" id="KW-0472">Membrane</keyword>
<evidence type="ECO:0000256" key="2">
    <source>
        <dbReference type="SAM" id="Phobius"/>
    </source>
</evidence>
<evidence type="ECO:0000313" key="3">
    <source>
        <dbReference type="EMBL" id="MPN50640.1"/>
    </source>
</evidence>
<keyword evidence="2" id="KW-0812">Transmembrane</keyword>
<keyword evidence="2" id="KW-1133">Transmembrane helix</keyword>
<sequence length="124" mass="13192">MQEDSGKAQADEVRFLDKDGQGPDAGQNGGELDHWASALTEGQWKAWQIGVGMALGAAGGLCLFYLGGTQTFGSVGFLLAIAILLLVPNILQRSLSRSIHMGRITSILSFTLALLVYFLINLPA</sequence>
<name>A0A645IHP7_9ZZZZ</name>
<gene>
    <name evidence="3" type="ORF">SDC9_198272</name>
</gene>
<feature type="transmembrane region" description="Helical" evidence="2">
    <location>
        <begin position="72"/>
        <end position="91"/>
    </location>
</feature>